<organism evidence="1 2">
    <name type="scientific">Pseudomonas monteilii</name>
    <dbReference type="NCBI Taxonomy" id="76759"/>
    <lineage>
        <taxon>Bacteria</taxon>
        <taxon>Pseudomonadati</taxon>
        <taxon>Pseudomonadota</taxon>
        <taxon>Gammaproteobacteria</taxon>
        <taxon>Pseudomonadales</taxon>
        <taxon>Pseudomonadaceae</taxon>
        <taxon>Pseudomonas</taxon>
    </lineage>
</organism>
<reference evidence="1 2" key="1">
    <citation type="submission" date="2019-05" db="EMBL/GenBank/DDBJ databases">
        <title>Complete genome sequence of Pseudomonas Pseudomonas resinovorans.</title>
        <authorList>
            <person name="Chen H.-P."/>
        </authorList>
    </citation>
    <scope>NUCLEOTIDE SEQUENCE [LARGE SCALE GENOMIC DNA]</scope>
    <source>
        <strain evidence="1 2">TCU-CK1</strain>
    </source>
</reference>
<dbReference type="AlphaFoldDB" id="A0AAE6V0T6"/>
<evidence type="ECO:0000313" key="2">
    <source>
        <dbReference type="Proteomes" id="UP000464593"/>
    </source>
</evidence>
<gene>
    <name evidence="1" type="ORF">TCK1_1120</name>
</gene>
<dbReference type="RefSeq" id="WP_159265952.1">
    <property type="nucleotide sequence ID" value="NZ_CP040324.1"/>
</dbReference>
<proteinExistence type="predicted"/>
<sequence length="48" mass="5673">MNERQAYLLEQSHAFQVGFQDQRAGLPLDASMSAEWQRGWKWANLNRH</sequence>
<dbReference type="Proteomes" id="UP000464593">
    <property type="component" value="Chromosome"/>
</dbReference>
<dbReference type="EMBL" id="CP040324">
    <property type="protein sequence ID" value="QHB26466.1"/>
    <property type="molecule type" value="Genomic_DNA"/>
</dbReference>
<accession>A0AAE6V0T6</accession>
<evidence type="ECO:0000313" key="1">
    <source>
        <dbReference type="EMBL" id="QHB26466.1"/>
    </source>
</evidence>
<name>A0AAE6V0T6_9PSED</name>
<protein>
    <submittedName>
        <fullName evidence="1">Uncharacterized protein</fullName>
    </submittedName>
</protein>